<feature type="transmembrane region" description="Helical" evidence="1">
    <location>
        <begin position="221"/>
        <end position="244"/>
    </location>
</feature>
<feature type="transmembrane region" description="Helical" evidence="1">
    <location>
        <begin position="318"/>
        <end position="351"/>
    </location>
</feature>
<keyword evidence="3" id="KW-1185">Reference proteome</keyword>
<reference evidence="3" key="1">
    <citation type="journal article" date="2019" name="Int. J. Syst. Evol. Microbiol.">
        <title>The Global Catalogue of Microorganisms (GCM) 10K type strain sequencing project: providing services to taxonomists for standard genome sequencing and annotation.</title>
        <authorList>
            <consortium name="The Broad Institute Genomics Platform"/>
            <consortium name="The Broad Institute Genome Sequencing Center for Infectious Disease"/>
            <person name="Wu L."/>
            <person name="Ma J."/>
        </authorList>
    </citation>
    <scope>NUCLEOTIDE SEQUENCE [LARGE SCALE GENOMIC DNA]</scope>
    <source>
        <strain evidence="3">JCM 17498</strain>
    </source>
</reference>
<dbReference type="InterPro" id="IPR018674">
    <property type="entry name" value="DUF2142_membrane"/>
</dbReference>
<comment type="caution">
    <text evidence="2">The sequence shown here is derived from an EMBL/GenBank/DDBJ whole genome shotgun (WGS) entry which is preliminary data.</text>
</comment>
<dbReference type="Pfam" id="PF09913">
    <property type="entry name" value="DUF2142"/>
    <property type="match status" value="1"/>
</dbReference>
<feature type="transmembrane region" description="Helical" evidence="1">
    <location>
        <begin position="363"/>
        <end position="387"/>
    </location>
</feature>
<protein>
    <submittedName>
        <fullName evidence="2">DUF2142 domain-containing protein</fullName>
    </submittedName>
</protein>
<evidence type="ECO:0000313" key="2">
    <source>
        <dbReference type="EMBL" id="GAA3722917.1"/>
    </source>
</evidence>
<dbReference type="EMBL" id="BAABBF010000011">
    <property type="protein sequence ID" value="GAA3722917.1"/>
    <property type="molecule type" value="Genomic_DNA"/>
</dbReference>
<proteinExistence type="predicted"/>
<name>A0ABP7EQR7_9SPHN</name>
<evidence type="ECO:0000256" key="1">
    <source>
        <dbReference type="SAM" id="Phobius"/>
    </source>
</evidence>
<gene>
    <name evidence="2" type="ORF">GCM10022268_33870</name>
</gene>
<accession>A0ABP7EQR7</accession>
<keyword evidence="1" id="KW-1133">Transmembrane helix</keyword>
<feature type="transmembrane region" description="Helical" evidence="1">
    <location>
        <begin position="256"/>
        <end position="282"/>
    </location>
</feature>
<feature type="transmembrane region" description="Helical" evidence="1">
    <location>
        <begin position="402"/>
        <end position="421"/>
    </location>
</feature>
<feature type="transmembrane region" description="Helical" evidence="1">
    <location>
        <begin position="191"/>
        <end position="209"/>
    </location>
</feature>
<keyword evidence="1" id="KW-0812">Transmembrane</keyword>
<sequence length="460" mass="48220">MLPDTVTRWALLVGLLGAVPLVLLTPPFQVADEPQHFERAYQISRLDLIGHAHGREAGAVLPVSLSAMARDILGTDAIDADRPITPRPLSASLAGLGRPLDPDRVAFTAFTGAAPYSPLPYMPQAIAIAIGRSFGMGPLALLYAARLANALAAIVLLALAVRTAPVAREALAFAGLMPMALYQYASASPDAMTIATALLFTAIATRAIVRGWTGRTVAAAGLLGAVFCSHKLVYAPILLIGLVPAMAGGRARLRTIGLSVAIALFALGVAIAWFALNSGLALTRLPDTDVHAQAAFLIGRPMAFPAILWASLQSYGMLYYFGMVGAVGWLVVPLPATAYLFALFGMILTVCIRRPDEPVLPRLVGVWQLLLVAGGIALVALALYLTWNTVGSAAILGVQGRYFLPLLPLLLVACTLLVRVPPDAARARLFGRIVAVVAVLQALVLDATVVTAYSVFGGAV</sequence>
<feature type="transmembrane region" description="Helical" evidence="1">
    <location>
        <begin position="294"/>
        <end position="312"/>
    </location>
</feature>
<organism evidence="2 3">
    <name type="scientific">Sphingomonas cynarae</name>
    <dbReference type="NCBI Taxonomy" id="930197"/>
    <lineage>
        <taxon>Bacteria</taxon>
        <taxon>Pseudomonadati</taxon>
        <taxon>Pseudomonadota</taxon>
        <taxon>Alphaproteobacteria</taxon>
        <taxon>Sphingomonadales</taxon>
        <taxon>Sphingomonadaceae</taxon>
        <taxon>Sphingomonas</taxon>
    </lineage>
</organism>
<feature type="transmembrane region" description="Helical" evidence="1">
    <location>
        <begin position="433"/>
        <end position="456"/>
    </location>
</feature>
<dbReference type="Proteomes" id="UP001500523">
    <property type="component" value="Unassembled WGS sequence"/>
</dbReference>
<keyword evidence="1" id="KW-0472">Membrane</keyword>
<evidence type="ECO:0000313" key="3">
    <source>
        <dbReference type="Proteomes" id="UP001500523"/>
    </source>
</evidence>